<dbReference type="Pfam" id="PF05183">
    <property type="entry name" value="RdRP"/>
    <property type="match status" value="1"/>
</dbReference>
<evidence type="ECO:0000256" key="4">
    <source>
        <dbReference type="ARBA" id="ARBA00022695"/>
    </source>
</evidence>
<proteinExistence type="inferred from homology"/>
<evidence type="ECO:0000313" key="14">
    <source>
        <dbReference type="Proteomes" id="UP000694930"/>
    </source>
</evidence>
<dbReference type="GO" id="GO:0003968">
    <property type="term" value="F:RNA-directed RNA polymerase activity"/>
    <property type="evidence" value="ECO:0007669"/>
    <property type="project" value="UniProtKB-KW"/>
</dbReference>
<evidence type="ECO:0000256" key="10">
    <source>
        <dbReference type="SAM" id="MobiDB-lite"/>
    </source>
</evidence>
<reference evidence="14" key="1">
    <citation type="journal article" date="2014" name="Nat. Genet.">
        <title>The genome of the stress-tolerant wild tomato species Solanum pennellii.</title>
        <authorList>
            <person name="Bolger A."/>
            <person name="Scossa F."/>
            <person name="Bolger M.E."/>
            <person name="Lanz C."/>
            <person name="Maumus F."/>
            <person name="Tohge T."/>
            <person name="Quesneville H."/>
            <person name="Alseekh S."/>
            <person name="Sorensen I."/>
            <person name="Lichtenstein G."/>
            <person name="Fich E.A."/>
            <person name="Conte M."/>
            <person name="Keller H."/>
            <person name="Schneeberger K."/>
            <person name="Schwacke R."/>
            <person name="Ofner I."/>
            <person name="Vrebalov J."/>
            <person name="Xu Y."/>
            <person name="Osorio S."/>
            <person name="Aflitos S.A."/>
            <person name="Schijlen E."/>
            <person name="Jimenez-Gomez J.M."/>
            <person name="Ryngajllo M."/>
            <person name="Kimura S."/>
            <person name="Kumar R."/>
            <person name="Koenig D."/>
            <person name="Headland L.R."/>
            <person name="Maloof J.N."/>
            <person name="Sinha N."/>
            <person name="van Ham R.C."/>
            <person name="Lankhorst R.K."/>
            <person name="Mao L."/>
            <person name="Vogel A."/>
            <person name="Arsova B."/>
            <person name="Panstruga R."/>
            <person name="Fei Z."/>
            <person name="Rose J.K."/>
            <person name="Zamir D."/>
            <person name="Carrari F."/>
            <person name="Giovannoni J.J."/>
            <person name="Weigel D."/>
            <person name="Usadel B."/>
            <person name="Fernie A.R."/>
        </authorList>
    </citation>
    <scope>NUCLEOTIDE SEQUENCE [LARGE SCALE GENOMIC DNA]</scope>
    <source>
        <strain evidence="14">cv. LA0716</strain>
    </source>
</reference>
<keyword evidence="2 9" id="KW-0696">RNA-directed RNA polymerase</keyword>
<keyword evidence="3 9" id="KW-0808">Transferase</keyword>
<evidence type="ECO:0000313" key="15">
    <source>
        <dbReference type="RefSeq" id="XP_015059191.1"/>
    </source>
</evidence>
<accession>A0ABM1FMZ0</accession>
<dbReference type="GeneID" id="107005181"/>
<evidence type="ECO:0000256" key="7">
    <source>
        <dbReference type="ARBA" id="ARBA00048744"/>
    </source>
</evidence>
<keyword evidence="14" id="KW-1185">Reference proteome</keyword>
<feature type="region of interest" description="Disordered" evidence="10">
    <location>
        <begin position="110"/>
        <end position="129"/>
    </location>
</feature>
<feature type="domain" description="RDRP core" evidence="11">
    <location>
        <begin position="276"/>
        <end position="898"/>
    </location>
</feature>
<evidence type="ECO:0000256" key="1">
    <source>
        <dbReference type="ARBA" id="ARBA00005762"/>
    </source>
</evidence>
<reference evidence="15" key="2">
    <citation type="submission" date="2025-08" db="UniProtKB">
        <authorList>
            <consortium name="RefSeq"/>
        </authorList>
    </citation>
    <scope>IDENTIFICATION</scope>
</reference>
<comment type="similarity">
    <text evidence="1 9">Belongs to the RdRP family.</text>
</comment>
<sequence length="1054" mass="121390">MADFYSHNDEEVELPPSVQQMINQICKKERQNSPDDTVRRLLVAIGEERSLYILNEISKCQIKKTLSGFIVFMAKKYYQSETQQFYQKQNYEQPVPSAESFYHSPQIRRNSLSSQNSSCSSVNFSPKNRPIFQDRDIVGEASDSPTSAPRIPSPPMSPVTTSFQRCHYDPSPSKFRDRASTRGISEQLLALNKLEFRKFFLILNYIGRRKVEDVITLHDIGDILDMIYQPMSHFESYIWNKYGHLCEHNKRVQYLDWDSGRTHLYHCHVHSDRSYTFKGPYLKAERTHLQHSLGDENVLIVKFEQNTPGCPEEIVQNGILVGLRRYRFFVYKDDGKKRSSKDKEEKIDSVKCYFVRMESLNPYENETYILHDKMVHEARCNFMHVHMVSSMAKYMARFSLILSTTVKLQVDLNSVNIDRIEDIYCHDKSGRIIYDEDGKPLIHTDGTGYISEDLARKCPQDFFNVKHKCANLERYTNGVKLGENSSELGEAEFQSGEPPLLMQCRLFYNGLAVKGTLLVNKKLPRRTIQIRPSMIKVEADPRLSRAQMFNSLEINTPSLKPRNTYLSRTLIALLTYGGVPVEYFYDILNNTLEETQRLYSDEVTALKVAVNHRDRDDASTATSMIMAGVPLTEPYLWCCLSSLAKEERNGLKGGRLPIADTFYLMGTADPTDTLNPHEVCVILEHGQIFGEVLVYRNPGLHFGDIHKLLAVPVKNLGDIVGNAKYGIFFSTKGPRSAATEIANGDFDGDKYWVSQNPQLLKYFTASRPWSRIHSTPKALHREPNNFSAEEREHELFQTFLETRMPNYSMADASANWYALMDRLLILGKNNTIENEETKSVKEKLFELIDLYYDAIDAPKSGNKVYIPKRLKVDKFPHFLQKKESYHSTSVLGEIYDRVEKFKAEEPVAVEIKKLPAFEVGIPETCLRLWEERYRKYRFEMKEALNTSSESKNDLADQVIKKYKQLLYEAPDMEESIRSTTDIYNDALAIYRVTYDYAKAIGDVRKCGFAWKVAGAALCRLHAELHAKEHNQKVMAMSPSILHNLLNLRINKTSV</sequence>
<dbReference type="InterPro" id="IPR007855">
    <property type="entry name" value="RDRP"/>
</dbReference>
<comment type="function">
    <text evidence="8 9">Probably involved in the RNA silencing pathway and required for the generation of small interfering RNAs (siRNAs).</text>
</comment>
<evidence type="ECO:0000259" key="11">
    <source>
        <dbReference type="Pfam" id="PF05183"/>
    </source>
</evidence>
<dbReference type="Pfam" id="PF26249">
    <property type="entry name" value="4HB_RdRP3_N"/>
    <property type="match status" value="1"/>
</dbReference>
<evidence type="ECO:0000256" key="8">
    <source>
        <dbReference type="ARBA" id="ARBA00093763"/>
    </source>
</evidence>
<dbReference type="InterPro" id="IPR058697">
    <property type="entry name" value="RDRP3-5_N"/>
</dbReference>
<evidence type="ECO:0000256" key="9">
    <source>
        <dbReference type="RuleBase" id="RU363098"/>
    </source>
</evidence>
<evidence type="ECO:0000256" key="5">
    <source>
        <dbReference type="ARBA" id="ARBA00022884"/>
    </source>
</evidence>
<keyword evidence="6 9" id="KW-0943">RNA-mediated gene silencing</keyword>
<evidence type="ECO:0000259" key="12">
    <source>
        <dbReference type="Pfam" id="PF26249"/>
    </source>
</evidence>
<evidence type="ECO:0000256" key="2">
    <source>
        <dbReference type="ARBA" id="ARBA00022484"/>
    </source>
</evidence>
<protein>
    <recommendedName>
        <fullName evidence="9">RNA-dependent RNA polymerase</fullName>
        <ecNumber evidence="9">2.7.7.48</ecNumber>
    </recommendedName>
</protein>
<feature type="region of interest" description="Disordered" evidence="10">
    <location>
        <begin position="139"/>
        <end position="179"/>
    </location>
</feature>
<feature type="compositionally biased region" description="Low complexity" evidence="10">
    <location>
        <begin position="110"/>
        <end position="128"/>
    </location>
</feature>
<evidence type="ECO:0000256" key="3">
    <source>
        <dbReference type="ARBA" id="ARBA00022679"/>
    </source>
</evidence>
<dbReference type="EC" id="2.7.7.48" evidence="9"/>
<keyword evidence="4 9" id="KW-0548">Nucleotidyltransferase</keyword>
<comment type="catalytic activity">
    <reaction evidence="7 9">
        <text>RNA(n) + a ribonucleoside 5'-triphosphate = RNA(n+1) + diphosphate</text>
        <dbReference type="Rhea" id="RHEA:21248"/>
        <dbReference type="Rhea" id="RHEA-COMP:14527"/>
        <dbReference type="Rhea" id="RHEA-COMP:17342"/>
        <dbReference type="ChEBI" id="CHEBI:33019"/>
        <dbReference type="ChEBI" id="CHEBI:61557"/>
        <dbReference type="ChEBI" id="CHEBI:140395"/>
        <dbReference type="EC" id="2.7.7.48"/>
    </reaction>
</comment>
<dbReference type="PANTHER" id="PTHR23079">
    <property type="entry name" value="RNA-DEPENDENT RNA POLYMERASE"/>
    <property type="match status" value="1"/>
</dbReference>
<gene>
    <name evidence="15" type="primary">LOC107005181</name>
</gene>
<dbReference type="PANTHER" id="PTHR23079:SF55">
    <property type="entry name" value="RNA-DIRECTED RNA POLYMERASE"/>
    <property type="match status" value="1"/>
</dbReference>
<organism evidence="14 15">
    <name type="scientific">Solanum pennellii</name>
    <name type="common">Tomato</name>
    <name type="synonym">Lycopersicon pennellii</name>
    <dbReference type="NCBI Taxonomy" id="28526"/>
    <lineage>
        <taxon>Eukaryota</taxon>
        <taxon>Viridiplantae</taxon>
        <taxon>Streptophyta</taxon>
        <taxon>Embryophyta</taxon>
        <taxon>Tracheophyta</taxon>
        <taxon>Spermatophyta</taxon>
        <taxon>Magnoliopsida</taxon>
        <taxon>eudicotyledons</taxon>
        <taxon>Gunneridae</taxon>
        <taxon>Pentapetalae</taxon>
        <taxon>asterids</taxon>
        <taxon>lamiids</taxon>
        <taxon>Solanales</taxon>
        <taxon>Solanaceae</taxon>
        <taxon>Solanoideae</taxon>
        <taxon>Solaneae</taxon>
        <taxon>Solanum</taxon>
        <taxon>Solanum subgen. Lycopersicon</taxon>
    </lineage>
</organism>
<evidence type="ECO:0000256" key="6">
    <source>
        <dbReference type="ARBA" id="ARBA00023158"/>
    </source>
</evidence>
<keyword evidence="5 9" id="KW-0694">RNA-binding</keyword>
<dbReference type="RefSeq" id="XP_015059191.1">
    <property type="nucleotide sequence ID" value="XM_015203705.2"/>
</dbReference>
<dbReference type="InterPro" id="IPR057596">
    <property type="entry name" value="RDRP_core"/>
</dbReference>
<feature type="domain" description="RDRP C-terminal head" evidence="13">
    <location>
        <begin position="948"/>
        <end position="1035"/>
    </location>
</feature>
<evidence type="ECO:0000259" key="13">
    <source>
        <dbReference type="Pfam" id="PF26253"/>
    </source>
</evidence>
<dbReference type="InterPro" id="IPR058752">
    <property type="entry name" value="RDRP_C_head"/>
</dbReference>
<dbReference type="Proteomes" id="UP000694930">
    <property type="component" value="Chromosome 12"/>
</dbReference>
<name>A0ABM1FMZ0_SOLPN</name>
<feature type="domain" description="RDRP3-5 N-terminal" evidence="12">
    <location>
        <begin position="11"/>
        <end position="76"/>
    </location>
</feature>
<dbReference type="Pfam" id="PF26253">
    <property type="entry name" value="RdRP_head"/>
    <property type="match status" value="1"/>
</dbReference>